<evidence type="ECO:0000313" key="1">
    <source>
        <dbReference type="Proteomes" id="UP000492821"/>
    </source>
</evidence>
<name>A0A7E4UU15_PANRE</name>
<reference evidence="2" key="2">
    <citation type="submission" date="2020-10" db="UniProtKB">
        <authorList>
            <consortium name="WormBaseParasite"/>
        </authorList>
    </citation>
    <scope>IDENTIFICATION</scope>
</reference>
<reference evidence="1" key="1">
    <citation type="journal article" date="2013" name="Genetics">
        <title>The draft genome and transcriptome of Panagrellus redivivus are shaped by the harsh demands of a free-living lifestyle.</title>
        <authorList>
            <person name="Srinivasan J."/>
            <person name="Dillman A.R."/>
            <person name="Macchietto M.G."/>
            <person name="Heikkinen L."/>
            <person name="Lakso M."/>
            <person name="Fracchia K.M."/>
            <person name="Antoshechkin I."/>
            <person name="Mortazavi A."/>
            <person name="Wong G."/>
            <person name="Sternberg P.W."/>
        </authorList>
    </citation>
    <scope>NUCLEOTIDE SEQUENCE [LARGE SCALE GENOMIC DNA]</scope>
    <source>
        <strain evidence="1">MT8872</strain>
    </source>
</reference>
<dbReference type="SUPFAM" id="SSF47095">
    <property type="entry name" value="HMG-box"/>
    <property type="match status" value="1"/>
</dbReference>
<accession>A0A7E4UU15</accession>
<dbReference type="WBParaSite" id="Pan_g12857.t1">
    <property type="protein sequence ID" value="Pan_g12857.t1"/>
    <property type="gene ID" value="Pan_g12857"/>
</dbReference>
<dbReference type="Proteomes" id="UP000492821">
    <property type="component" value="Unassembled WGS sequence"/>
</dbReference>
<evidence type="ECO:0000313" key="2">
    <source>
        <dbReference type="WBParaSite" id="Pan_g12857.t1"/>
    </source>
</evidence>
<dbReference type="InterPro" id="IPR036910">
    <property type="entry name" value="HMG_box_dom_sf"/>
</dbReference>
<dbReference type="AlphaFoldDB" id="A0A7E4UU15"/>
<sequence>MNMLRQLSIFEGKDNVYLHKMLRCAFVYLSEHEKACYIAEAESIENNLEKPSIELSAEEEIIVEQSENAALLYQKDIRHIIKQDKELANIETQNLYKLLWKGWSDLDEECKGYYKDKVRQSIIKKKRGEVTKIPSAFAGYLDGMCQWMNENCNIVD</sequence>
<protein>
    <submittedName>
        <fullName evidence="2">Phage protein</fullName>
    </submittedName>
</protein>
<organism evidence="1 2">
    <name type="scientific">Panagrellus redivivus</name>
    <name type="common">Microworm</name>
    <dbReference type="NCBI Taxonomy" id="6233"/>
    <lineage>
        <taxon>Eukaryota</taxon>
        <taxon>Metazoa</taxon>
        <taxon>Ecdysozoa</taxon>
        <taxon>Nematoda</taxon>
        <taxon>Chromadorea</taxon>
        <taxon>Rhabditida</taxon>
        <taxon>Tylenchina</taxon>
        <taxon>Panagrolaimomorpha</taxon>
        <taxon>Panagrolaimoidea</taxon>
        <taxon>Panagrolaimidae</taxon>
        <taxon>Panagrellus</taxon>
    </lineage>
</organism>
<proteinExistence type="predicted"/>
<keyword evidence="1" id="KW-1185">Reference proteome</keyword>